<dbReference type="InterPro" id="IPR027417">
    <property type="entry name" value="P-loop_NTPase"/>
</dbReference>
<keyword evidence="4" id="KW-1185">Reference proteome</keyword>
<accession>A0A915WS43</accession>
<evidence type="ECO:0000313" key="4">
    <source>
        <dbReference type="Proteomes" id="UP001055553"/>
    </source>
</evidence>
<dbReference type="Pfam" id="PF13173">
    <property type="entry name" value="AAA_14"/>
    <property type="match status" value="1"/>
</dbReference>
<dbReference type="RefSeq" id="WP_258393547.1">
    <property type="nucleotide sequence ID" value="NZ_AP019769.1"/>
</dbReference>
<name>A0A915WS43_9ARCH</name>
<dbReference type="Pfam" id="PF13635">
    <property type="entry name" value="DUF4143"/>
    <property type="match status" value="1"/>
</dbReference>
<dbReference type="PANTHER" id="PTHR33295">
    <property type="entry name" value="ATPASE"/>
    <property type="match status" value="1"/>
</dbReference>
<evidence type="ECO:0000313" key="3">
    <source>
        <dbReference type="EMBL" id="BBL45521.1"/>
    </source>
</evidence>
<dbReference type="GeneID" id="74568305"/>
<dbReference type="InterPro" id="IPR041682">
    <property type="entry name" value="AAA_14"/>
</dbReference>
<dbReference type="InterPro" id="IPR025420">
    <property type="entry name" value="DUF4143"/>
</dbReference>
<proteinExistence type="predicted"/>
<dbReference type="EMBL" id="AP019769">
    <property type="protein sequence ID" value="BBL45521.1"/>
    <property type="molecule type" value="Genomic_DNA"/>
</dbReference>
<feature type="domain" description="AAA" evidence="1">
    <location>
        <begin position="51"/>
        <end position="179"/>
    </location>
</feature>
<dbReference type="KEGG" id="naer:MJ1_0357"/>
<dbReference type="Gene3D" id="3.40.50.300">
    <property type="entry name" value="P-loop containing nucleotide triphosphate hydrolases"/>
    <property type="match status" value="1"/>
</dbReference>
<evidence type="ECO:0000259" key="2">
    <source>
        <dbReference type="Pfam" id="PF13635"/>
    </source>
</evidence>
<protein>
    <submittedName>
        <fullName evidence="3">AAA+ superfamily ATPase</fullName>
    </submittedName>
</protein>
<dbReference type="PANTHER" id="PTHR33295:SF18">
    <property type="entry name" value="AAA+ ATPASE DOMAIN-CONTAINING PROTEIN"/>
    <property type="match status" value="1"/>
</dbReference>
<dbReference type="AlphaFoldDB" id="A0A915WS43"/>
<dbReference type="Proteomes" id="UP001055553">
    <property type="component" value="Chromosome"/>
</dbReference>
<reference evidence="4" key="1">
    <citation type="journal article" date="2022" name="Int. J. Syst. Evol. Microbiol.">
        <title>Nanobdella aerobiophila gen. nov., sp. nov., a thermoacidophilic, obligate ectosymbiotic archaeon, and proposal of Nanobdellaceae fam. nov., Nanobdellales ord. nov. and Nanobdellia class. nov.</title>
        <authorList>
            <person name="Kato S."/>
            <person name="Ogasawara A."/>
            <person name="Itoh T."/>
            <person name="Sakai H.D."/>
            <person name="Shimizu M."/>
            <person name="Yuki M."/>
            <person name="Kaneko M."/>
            <person name="Takashina T."/>
            <person name="Ohkuma M."/>
        </authorList>
    </citation>
    <scope>NUCLEOTIDE SEQUENCE [LARGE SCALE GENOMIC DNA]</scope>
    <source>
        <strain evidence="4">MJ1</strain>
    </source>
</reference>
<evidence type="ECO:0000259" key="1">
    <source>
        <dbReference type="Pfam" id="PF13173"/>
    </source>
</evidence>
<sequence length="391" mass="46618">MDIKILRDINPWWDNDNWKDHDYHLNILKRSRYIYIPKWIDNISLEPFSLNFVIGPRQIGKTTGLKLLIKKLIENNKINNEKIVYIDCEIFPNFKYLEKYLLYFLEKDKERIFILDEVSSLNYWWKPIKLLIDSGKLNDSIVITTGSSSLKVKKDIELFPGRIGKGKIIEVLPLNFKEYIKLHGIKDYKKDYDKINELFNKYLDTGGFLSILNNLPSIEILKGFINEFIRFNKSEEIIREIFSSLIPKLPSSLSYRTIAKDTSGYSYKIVQNYIEFLKDLYIIDIAPLVEGKKILYRKERKIFFRDPLLLRLFSEWSNVKYLESALYENIVQEHLYRKYGEIYYYKNSYEVDCISNNLKVEVKEGKSHRNYPKDVIILDKENIPVFLINLF</sequence>
<dbReference type="SUPFAM" id="SSF52540">
    <property type="entry name" value="P-loop containing nucleoside triphosphate hydrolases"/>
    <property type="match status" value="1"/>
</dbReference>
<feature type="domain" description="DUF4143" evidence="2">
    <location>
        <begin position="235"/>
        <end position="363"/>
    </location>
</feature>
<gene>
    <name evidence="3" type="ORF">MJ1_0357</name>
</gene>
<organism evidence="3 4">
    <name type="scientific">Nanobdella aerobiophila</name>
    <dbReference type="NCBI Taxonomy" id="2586965"/>
    <lineage>
        <taxon>Archaea</taxon>
        <taxon>Nanobdellota</taxon>
        <taxon>Nanobdellia</taxon>
        <taxon>Nanobdellales</taxon>
        <taxon>Nanobdellaceae</taxon>
        <taxon>Nanobdella</taxon>
    </lineage>
</organism>